<dbReference type="AlphaFoldDB" id="A0AAN7ZDT9"/>
<dbReference type="Proteomes" id="UP001329430">
    <property type="component" value="Chromosome 8"/>
</dbReference>
<evidence type="ECO:0000256" key="3">
    <source>
        <dbReference type="ARBA" id="ARBA00022525"/>
    </source>
</evidence>
<evidence type="ECO:0000256" key="1">
    <source>
        <dbReference type="ARBA" id="ARBA00004613"/>
    </source>
</evidence>
<evidence type="ECO:0000256" key="8">
    <source>
        <dbReference type="ARBA" id="ARBA00023145"/>
    </source>
</evidence>
<dbReference type="PANTHER" id="PTHR24276">
    <property type="entry name" value="POLYSERASE-RELATED"/>
    <property type="match status" value="1"/>
</dbReference>
<proteinExistence type="inferred from homology"/>
<keyword evidence="8" id="KW-0865">Zymogen</keyword>
<protein>
    <recommendedName>
        <fullName evidence="11">Peptidase S1 domain-containing protein</fullName>
    </recommendedName>
</protein>
<dbReference type="InterPro" id="IPR018114">
    <property type="entry name" value="TRYPSIN_HIS"/>
</dbReference>
<accession>A0AAN7ZDT9</accession>
<evidence type="ECO:0000256" key="10">
    <source>
        <dbReference type="RuleBase" id="RU363034"/>
    </source>
</evidence>
<name>A0AAN7ZDT9_9COLE</name>
<dbReference type="InterPro" id="IPR043504">
    <property type="entry name" value="Peptidase_S1_PA_chymotrypsin"/>
</dbReference>
<evidence type="ECO:0000256" key="2">
    <source>
        <dbReference type="ARBA" id="ARBA00007664"/>
    </source>
</evidence>
<dbReference type="Gene3D" id="2.40.10.10">
    <property type="entry name" value="Trypsin-like serine proteases"/>
    <property type="match status" value="2"/>
</dbReference>
<keyword evidence="13" id="KW-1185">Reference proteome</keyword>
<dbReference type="SUPFAM" id="SSF50494">
    <property type="entry name" value="Trypsin-like serine proteases"/>
    <property type="match status" value="1"/>
</dbReference>
<keyword evidence="5" id="KW-0732">Signal</keyword>
<dbReference type="PROSITE" id="PS50240">
    <property type="entry name" value="TRYPSIN_DOM"/>
    <property type="match status" value="1"/>
</dbReference>
<evidence type="ECO:0000259" key="11">
    <source>
        <dbReference type="PROSITE" id="PS50240"/>
    </source>
</evidence>
<dbReference type="InterPro" id="IPR001314">
    <property type="entry name" value="Peptidase_S1A"/>
</dbReference>
<dbReference type="EMBL" id="JAVRBK010000008">
    <property type="protein sequence ID" value="KAK5639842.1"/>
    <property type="molecule type" value="Genomic_DNA"/>
</dbReference>
<dbReference type="GO" id="GO:0006508">
    <property type="term" value="P:proteolysis"/>
    <property type="evidence" value="ECO:0007669"/>
    <property type="project" value="UniProtKB-KW"/>
</dbReference>
<dbReference type="GO" id="GO:0005576">
    <property type="term" value="C:extracellular region"/>
    <property type="evidence" value="ECO:0007669"/>
    <property type="project" value="UniProtKB-SubCell"/>
</dbReference>
<evidence type="ECO:0000256" key="7">
    <source>
        <dbReference type="ARBA" id="ARBA00022825"/>
    </source>
</evidence>
<feature type="domain" description="Peptidase S1" evidence="11">
    <location>
        <begin position="12"/>
        <end position="233"/>
    </location>
</feature>
<evidence type="ECO:0000256" key="5">
    <source>
        <dbReference type="ARBA" id="ARBA00022729"/>
    </source>
</evidence>
<dbReference type="Pfam" id="PF00089">
    <property type="entry name" value="Trypsin"/>
    <property type="match status" value="1"/>
</dbReference>
<keyword evidence="6 10" id="KW-0378">Hydrolase</keyword>
<sequence>ASTVRPLPGTTIEEGNSPLIHSHPHQVSIRCYGQHTCGGSIIDEVTVLTAGHCFKNDDPTNYEVVAGINSLKEVGQTTKVQRIIRPTDYKEFLRDDIAILKLKGSLKFNDQVKPIPIFEDEVGGGVDCIASGWGRTRVNGSSSQNLKELTLKTITFDECRSKQPYKNDFVNHGHICAFMREGEGICVGDSGGPLVCNGQLIGITSWMWPCGVGYPDVFTRLSKYFKWIMKEWKGQC</sequence>
<evidence type="ECO:0000256" key="4">
    <source>
        <dbReference type="ARBA" id="ARBA00022670"/>
    </source>
</evidence>
<dbReference type="PANTHER" id="PTHR24276:SF98">
    <property type="entry name" value="FI18310P1-RELATED"/>
    <property type="match status" value="1"/>
</dbReference>
<keyword evidence="9" id="KW-1015">Disulfide bond</keyword>
<dbReference type="PROSITE" id="PS00134">
    <property type="entry name" value="TRYPSIN_HIS"/>
    <property type="match status" value="1"/>
</dbReference>
<dbReference type="PROSITE" id="PS00135">
    <property type="entry name" value="TRYPSIN_SER"/>
    <property type="match status" value="1"/>
</dbReference>
<keyword evidence="4 10" id="KW-0645">Protease</keyword>
<dbReference type="InterPro" id="IPR050430">
    <property type="entry name" value="Peptidase_S1"/>
</dbReference>
<dbReference type="SMART" id="SM00020">
    <property type="entry name" value="Tryp_SPc"/>
    <property type="match status" value="1"/>
</dbReference>
<gene>
    <name evidence="12" type="ORF">RI129_010653</name>
</gene>
<evidence type="ECO:0000256" key="9">
    <source>
        <dbReference type="ARBA" id="ARBA00023157"/>
    </source>
</evidence>
<dbReference type="CDD" id="cd00190">
    <property type="entry name" value="Tryp_SPc"/>
    <property type="match status" value="1"/>
</dbReference>
<organism evidence="12 13">
    <name type="scientific">Pyrocoelia pectoralis</name>
    <dbReference type="NCBI Taxonomy" id="417401"/>
    <lineage>
        <taxon>Eukaryota</taxon>
        <taxon>Metazoa</taxon>
        <taxon>Ecdysozoa</taxon>
        <taxon>Arthropoda</taxon>
        <taxon>Hexapoda</taxon>
        <taxon>Insecta</taxon>
        <taxon>Pterygota</taxon>
        <taxon>Neoptera</taxon>
        <taxon>Endopterygota</taxon>
        <taxon>Coleoptera</taxon>
        <taxon>Polyphaga</taxon>
        <taxon>Elateriformia</taxon>
        <taxon>Elateroidea</taxon>
        <taxon>Lampyridae</taxon>
        <taxon>Lampyrinae</taxon>
        <taxon>Pyrocoelia</taxon>
    </lineage>
</organism>
<evidence type="ECO:0000313" key="12">
    <source>
        <dbReference type="EMBL" id="KAK5639842.1"/>
    </source>
</evidence>
<evidence type="ECO:0000256" key="6">
    <source>
        <dbReference type="ARBA" id="ARBA00022801"/>
    </source>
</evidence>
<dbReference type="GO" id="GO:0004252">
    <property type="term" value="F:serine-type endopeptidase activity"/>
    <property type="evidence" value="ECO:0007669"/>
    <property type="project" value="InterPro"/>
</dbReference>
<keyword evidence="3" id="KW-0964">Secreted</keyword>
<comment type="subcellular location">
    <subcellularLocation>
        <location evidence="1">Secreted</location>
    </subcellularLocation>
</comment>
<reference evidence="12 13" key="1">
    <citation type="journal article" date="2024" name="Insects">
        <title>An Improved Chromosome-Level Genome Assembly of the Firefly Pyrocoelia pectoralis.</title>
        <authorList>
            <person name="Fu X."/>
            <person name="Meyer-Rochow V.B."/>
            <person name="Ballantyne L."/>
            <person name="Zhu X."/>
        </authorList>
    </citation>
    <scope>NUCLEOTIDE SEQUENCE [LARGE SCALE GENOMIC DNA]</scope>
    <source>
        <strain evidence="12">XCY_ONT2</strain>
    </source>
</reference>
<evidence type="ECO:0000313" key="13">
    <source>
        <dbReference type="Proteomes" id="UP001329430"/>
    </source>
</evidence>
<dbReference type="InterPro" id="IPR033116">
    <property type="entry name" value="TRYPSIN_SER"/>
</dbReference>
<comment type="caution">
    <text evidence="12">The sequence shown here is derived from an EMBL/GenBank/DDBJ whole genome shotgun (WGS) entry which is preliminary data.</text>
</comment>
<dbReference type="InterPro" id="IPR001254">
    <property type="entry name" value="Trypsin_dom"/>
</dbReference>
<dbReference type="PRINTS" id="PR00722">
    <property type="entry name" value="CHYMOTRYPSIN"/>
</dbReference>
<keyword evidence="7 10" id="KW-0720">Serine protease</keyword>
<feature type="non-terminal residue" evidence="12">
    <location>
        <position position="1"/>
    </location>
</feature>
<dbReference type="InterPro" id="IPR009003">
    <property type="entry name" value="Peptidase_S1_PA"/>
</dbReference>
<dbReference type="FunFam" id="2.40.10.10:FF:000146">
    <property type="entry name" value="Serine protease 53"/>
    <property type="match status" value="1"/>
</dbReference>
<comment type="similarity">
    <text evidence="2">Belongs to the peptidase S1 family.</text>
</comment>